<dbReference type="PANTHER" id="PTHR24421">
    <property type="entry name" value="NITRATE/NITRITE SENSOR PROTEIN NARX-RELATED"/>
    <property type="match status" value="1"/>
</dbReference>
<dbReference type="Pfam" id="PF07730">
    <property type="entry name" value="HisKA_3"/>
    <property type="match status" value="1"/>
</dbReference>
<name>A0A3D4T476_9CORY</name>
<dbReference type="InterPro" id="IPR011712">
    <property type="entry name" value="Sig_transdc_His_kin_sub3_dim/P"/>
</dbReference>
<dbReference type="Proteomes" id="UP000261739">
    <property type="component" value="Unassembled WGS sequence"/>
</dbReference>
<dbReference type="Pfam" id="PF02518">
    <property type="entry name" value="HATPase_c"/>
    <property type="match status" value="1"/>
</dbReference>
<dbReference type="RefSeq" id="WP_010120730.1">
    <property type="nucleotide sequence ID" value="NZ_DAITTW010000061.1"/>
</dbReference>
<evidence type="ECO:0000259" key="5">
    <source>
        <dbReference type="SMART" id="SM00387"/>
    </source>
</evidence>
<dbReference type="InterPro" id="IPR036890">
    <property type="entry name" value="HATPase_C_sf"/>
</dbReference>
<dbReference type="GO" id="GO:0016020">
    <property type="term" value="C:membrane"/>
    <property type="evidence" value="ECO:0007669"/>
    <property type="project" value="InterPro"/>
</dbReference>
<accession>A0A3D4T476</accession>
<dbReference type="InterPro" id="IPR050482">
    <property type="entry name" value="Sensor_HK_TwoCompSys"/>
</dbReference>
<evidence type="ECO:0000313" key="7">
    <source>
        <dbReference type="Proteomes" id="UP000261739"/>
    </source>
</evidence>
<dbReference type="PIRSF" id="PIRSF037434">
    <property type="entry name" value="STHK_ChrS"/>
    <property type="match status" value="1"/>
</dbReference>
<feature type="domain" description="Histidine kinase/HSP90-like ATPase" evidence="5">
    <location>
        <begin position="308"/>
        <end position="409"/>
    </location>
</feature>
<sequence length="413" mass="41990">MNSVLVRSAVAGLLGVLLAVTVLVAADRHGTPPTVLVVTAVLFALAAAVGLTRPFPVRTGRRVAWLALLTVLWLVLALQEATAAYLVLALFVLYLLLLPAPWGAVTTGVVTMLAVAVSVSVAGPSTGAVLGPVLSGAAAIAIAVVVESITAVSEDRRRLIDELVRTRGLLAESERQAGVVAERQRLAHEIHDTVAQGLSGIQLLLHAAERGVPEDSPAVAQLRLAREVAADNLRETRAMIAALQPADLQEGSLVDALRRLAAGPGGTAGAGAADGGAADAGTADGADGSVTVSVDVEGDAADLGLSVTQEAALLRIAQSAVANIRLHAHAEQARITLTVEADAVRLDIVDNGRGFDVAAAAAAAEGRADEGHIGLAGMRRRALGAGGTFDVESFPAGGTAVVVSMPRHSDRAQ</sequence>
<evidence type="ECO:0000256" key="1">
    <source>
        <dbReference type="ARBA" id="ARBA00022679"/>
    </source>
</evidence>
<dbReference type="GO" id="GO:0000155">
    <property type="term" value="F:phosphorelay sensor kinase activity"/>
    <property type="evidence" value="ECO:0007669"/>
    <property type="project" value="InterPro"/>
</dbReference>
<feature type="transmembrane region" description="Helical" evidence="4">
    <location>
        <begin position="102"/>
        <end position="122"/>
    </location>
</feature>
<keyword evidence="4" id="KW-0472">Membrane</keyword>
<keyword evidence="4" id="KW-0812">Transmembrane</keyword>
<evidence type="ECO:0000256" key="3">
    <source>
        <dbReference type="ARBA" id="ARBA00023012"/>
    </source>
</evidence>
<protein>
    <submittedName>
        <fullName evidence="6">Sensor histidine kinase</fullName>
    </submittedName>
</protein>
<dbReference type="InterPro" id="IPR003594">
    <property type="entry name" value="HATPase_dom"/>
</dbReference>
<dbReference type="SMART" id="SM00387">
    <property type="entry name" value="HATPase_c"/>
    <property type="match status" value="1"/>
</dbReference>
<evidence type="ECO:0000313" key="6">
    <source>
        <dbReference type="EMBL" id="HCT15540.1"/>
    </source>
</evidence>
<comment type="caution">
    <text evidence="6">The sequence shown here is derived from an EMBL/GenBank/DDBJ whole genome shotgun (WGS) entry which is preliminary data.</text>
</comment>
<dbReference type="CDD" id="cd16917">
    <property type="entry name" value="HATPase_UhpB-NarQ-NarX-like"/>
    <property type="match status" value="1"/>
</dbReference>
<dbReference type="EMBL" id="DQID01000314">
    <property type="protein sequence ID" value="HCT15540.1"/>
    <property type="molecule type" value="Genomic_DNA"/>
</dbReference>
<feature type="transmembrane region" description="Helical" evidence="4">
    <location>
        <begin position="129"/>
        <end position="149"/>
    </location>
</feature>
<dbReference type="InterPro" id="IPR017205">
    <property type="entry name" value="Sig_transdc_His_kinase_ChrS"/>
</dbReference>
<feature type="transmembrane region" description="Helical" evidence="4">
    <location>
        <begin position="63"/>
        <end position="96"/>
    </location>
</feature>
<evidence type="ECO:0000256" key="2">
    <source>
        <dbReference type="ARBA" id="ARBA00022777"/>
    </source>
</evidence>
<proteinExistence type="predicted"/>
<organism evidence="6 7">
    <name type="scientific">Corynebacterium nuruki</name>
    <dbReference type="NCBI Taxonomy" id="1032851"/>
    <lineage>
        <taxon>Bacteria</taxon>
        <taxon>Bacillati</taxon>
        <taxon>Actinomycetota</taxon>
        <taxon>Actinomycetes</taxon>
        <taxon>Mycobacteriales</taxon>
        <taxon>Corynebacteriaceae</taxon>
        <taxon>Corynebacterium</taxon>
    </lineage>
</organism>
<dbReference type="Gene3D" id="1.20.5.1930">
    <property type="match status" value="1"/>
</dbReference>
<dbReference type="Gene3D" id="3.30.565.10">
    <property type="entry name" value="Histidine kinase-like ATPase, C-terminal domain"/>
    <property type="match status" value="1"/>
</dbReference>
<keyword evidence="1" id="KW-0808">Transferase</keyword>
<dbReference type="SUPFAM" id="SSF55874">
    <property type="entry name" value="ATPase domain of HSP90 chaperone/DNA topoisomerase II/histidine kinase"/>
    <property type="match status" value="1"/>
</dbReference>
<keyword evidence="4" id="KW-1133">Transmembrane helix</keyword>
<evidence type="ECO:0000256" key="4">
    <source>
        <dbReference type="SAM" id="Phobius"/>
    </source>
</evidence>
<reference evidence="6 7" key="1">
    <citation type="journal article" date="2018" name="Nat. Biotechnol.">
        <title>A standardized bacterial taxonomy based on genome phylogeny substantially revises the tree of life.</title>
        <authorList>
            <person name="Parks D.H."/>
            <person name="Chuvochina M."/>
            <person name="Waite D.W."/>
            <person name="Rinke C."/>
            <person name="Skarshewski A."/>
            <person name="Chaumeil P.A."/>
            <person name="Hugenholtz P."/>
        </authorList>
    </citation>
    <scope>NUCLEOTIDE SEQUENCE [LARGE SCALE GENOMIC DNA]</scope>
    <source>
        <strain evidence="6">UBA11247</strain>
    </source>
</reference>
<dbReference type="STRING" id="863239.GCA_000213935_01366"/>
<dbReference type="AlphaFoldDB" id="A0A3D4T476"/>
<gene>
    <name evidence="6" type="ORF">DIW82_12375</name>
</gene>
<feature type="transmembrane region" description="Helical" evidence="4">
    <location>
        <begin position="35"/>
        <end position="51"/>
    </location>
</feature>
<keyword evidence="3" id="KW-0902">Two-component regulatory system</keyword>
<keyword evidence="2 6" id="KW-0418">Kinase</keyword>
<dbReference type="GO" id="GO:0046983">
    <property type="term" value="F:protein dimerization activity"/>
    <property type="evidence" value="ECO:0007669"/>
    <property type="project" value="InterPro"/>
</dbReference>